<evidence type="ECO:0000259" key="3">
    <source>
        <dbReference type="PROSITE" id="PS50893"/>
    </source>
</evidence>
<dbReference type="GO" id="GO:0016887">
    <property type="term" value="F:ATP hydrolysis activity"/>
    <property type="evidence" value="ECO:0007669"/>
    <property type="project" value="InterPro"/>
</dbReference>
<dbReference type="OrthoDB" id="9805029at2"/>
<keyword evidence="5" id="KW-1185">Reference proteome</keyword>
<evidence type="ECO:0000256" key="1">
    <source>
        <dbReference type="ARBA" id="ARBA00022741"/>
    </source>
</evidence>
<dbReference type="FunFam" id="3.40.50.300:FF:000866">
    <property type="entry name" value="Molybdate ABC transporter ATP-binding protein ModF"/>
    <property type="match status" value="1"/>
</dbReference>
<dbReference type="Pfam" id="PF00005">
    <property type="entry name" value="ABC_tran"/>
    <property type="match status" value="2"/>
</dbReference>
<dbReference type="EMBL" id="QDKJ01000004">
    <property type="protein sequence ID" value="PWC13699.1"/>
    <property type="molecule type" value="Genomic_DNA"/>
</dbReference>
<evidence type="ECO:0000313" key="5">
    <source>
        <dbReference type="Proteomes" id="UP000245138"/>
    </source>
</evidence>
<reference evidence="4 5" key="1">
    <citation type="submission" date="2018-04" db="EMBL/GenBank/DDBJ databases">
        <title>Brenneria corticis sp.nov.</title>
        <authorList>
            <person name="Li Y."/>
        </authorList>
    </citation>
    <scope>NUCLEOTIDE SEQUENCE [LARGE SCALE GENOMIC DNA]</scope>
    <source>
        <strain evidence="4 5">LMG 27715</strain>
    </source>
</reference>
<dbReference type="SUPFAM" id="SSF52540">
    <property type="entry name" value="P-loop containing nucleoside triphosphate hydrolases"/>
    <property type="match status" value="2"/>
</dbReference>
<dbReference type="Proteomes" id="UP000245138">
    <property type="component" value="Unassembled WGS sequence"/>
</dbReference>
<dbReference type="InterPro" id="IPR003439">
    <property type="entry name" value="ABC_transporter-like_ATP-bd"/>
</dbReference>
<accession>A0A2U1TWD9</accession>
<proteinExistence type="predicted"/>
<dbReference type="InterPro" id="IPR003593">
    <property type="entry name" value="AAA+_ATPase"/>
</dbReference>
<feature type="domain" description="ABC transporter" evidence="3">
    <location>
        <begin position="261"/>
        <end position="503"/>
    </location>
</feature>
<dbReference type="PROSITE" id="PS50893">
    <property type="entry name" value="ABC_TRANSPORTER_2"/>
    <property type="match status" value="2"/>
</dbReference>
<dbReference type="NCBIfam" id="NF008186">
    <property type="entry name" value="PRK10938.1"/>
    <property type="match status" value="1"/>
</dbReference>
<gene>
    <name evidence="4" type="ORF">B4923_07055</name>
</gene>
<name>A0A2U1TWD9_9GAMM</name>
<protein>
    <submittedName>
        <fullName evidence="4">Molybdate ABC transporter ATP-binding protein ModF</fullName>
    </submittedName>
</protein>
<dbReference type="SMART" id="SM00382">
    <property type="entry name" value="AAA"/>
    <property type="match status" value="2"/>
</dbReference>
<keyword evidence="1" id="KW-0547">Nucleotide-binding</keyword>
<dbReference type="Gene3D" id="3.40.50.300">
    <property type="entry name" value="P-loop containing nucleotide triphosphate hydrolases"/>
    <property type="match status" value="2"/>
</dbReference>
<organism evidence="4 5">
    <name type="scientific">Brenneria roseae subsp. americana</name>
    <dbReference type="NCBI Taxonomy" id="1508507"/>
    <lineage>
        <taxon>Bacteria</taxon>
        <taxon>Pseudomonadati</taxon>
        <taxon>Pseudomonadota</taxon>
        <taxon>Gammaproteobacteria</taxon>
        <taxon>Enterobacterales</taxon>
        <taxon>Pectobacteriaceae</taxon>
        <taxon>Brenneria</taxon>
    </lineage>
</organism>
<dbReference type="RefSeq" id="WP_109053648.1">
    <property type="nucleotide sequence ID" value="NZ_QDKJ01000004.1"/>
</dbReference>
<dbReference type="PANTHER" id="PTHR43158:SF2">
    <property type="entry name" value="SKFA PEPTIDE EXPORT ATP-BINDING PROTEIN SKFE"/>
    <property type="match status" value="1"/>
</dbReference>
<dbReference type="InterPro" id="IPR027417">
    <property type="entry name" value="P-loop_NTPase"/>
</dbReference>
<dbReference type="CDD" id="cd00267">
    <property type="entry name" value="ABC_ATPase"/>
    <property type="match status" value="1"/>
</dbReference>
<evidence type="ECO:0000256" key="2">
    <source>
        <dbReference type="ARBA" id="ARBA00022840"/>
    </source>
</evidence>
<dbReference type="AlphaFoldDB" id="A0A2U1TWD9"/>
<keyword evidence="2 4" id="KW-0067">ATP-binding</keyword>
<feature type="domain" description="ABC transporter" evidence="3">
    <location>
        <begin position="4"/>
        <end position="235"/>
    </location>
</feature>
<evidence type="ECO:0000313" key="4">
    <source>
        <dbReference type="EMBL" id="PWC13699.1"/>
    </source>
</evidence>
<dbReference type="GO" id="GO:0005524">
    <property type="term" value="F:ATP binding"/>
    <property type="evidence" value="ECO:0007669"/>
    <property type="project" value="UniProtKB-KW"/>
</dbReference>
<dbReference type="PANTHER" id="PTHR43158">
    <property type="entry name" value="SKFA PEPTIDE EXPORT ATP-BINDING PROTEIN SKFE"/>
    <property type="match status" value="1"/>
</dbReference>
<sequence length="504" mass="56426">MSLLKISQGLFRLSDTRMLRLDNLTLEQDQCWAFVGANGSGKSSLARALSGELPILRGDRSCDFQRIIRLSFEQLQKLVSEEWQRNNTDMLSADEDDTGRTTAEVIQDSVKDQNRCQQLAEQFGIAPLLGRRFKYLSTGETRKTMLCQALMPQPDLLILDEPFDGLDVASRKQLAEQLPVLASHGCTLVLILNRFDDIPPFINHVGILADCTLTRVGEREEILSEALIAQLAYSEKLSGSAIPEPEDPQRYTRLPADLPRITLRNGVVQYNDRPILHGLSWEVLPGQHWQIVGPNGAGKSTLLSLITGDHPQGYSNDLTLFGRKRGSGETIWDIKRHIGYVSSSLHLDYRVSVSVRNVILSGFFDSIGIYQAVSDRQRQLTDQWLTLLGLDGAIADTPFQALSWGQQRLALVARALVKHPALLILDEPLQGLDPLNRQLVRRWLDILIGEGDTQLLFVSHHAEDAPQCITHRLTFVADGDIYRYQIDNVMDIRSSTLSDNATTK</sequence>
<comment type="caution">
    <text evidence="4">The sequence shown here is derived from an EMBL/GenBank/DDBJ whole genome shotgun (WGS) entry which is preliminary data.</text>
</comment>